<gene>
    <name evidence="15" type="ordered locus">Acid345_2071</name>
</gene>
<comment type="subcellular location">
    <subcellularLocation>
        <location evidence="1 10">Cell outer membrane</location>
        <topology evidence="1 10">Multi-pass membrane protein</topology>
    </subcellularLocation>
</comment>
<dbReference type="InterPro" id="IPR000531">
    <property type="entry name" value="Beta-barrel_TonB"/>
</dbReference>
<keyword evidence="6 11" id="KW-0798">TonB box</keyword>
<feature type="domain" description="TonB-dependent receptor-like beta-barrel" evidence="13">
    <location>
        <begin position="228"/>
        <end position="582"/>
    </location>
</feature>
<keyword evidence="16" id="KW-1185">Reference proteome</keyword>
<reference evidence="15 16" key="1">
    <citation type="journal article" date="2009" name="Appl. Environ. Microbiol.">
        <title>Three genomes from the phylum Acidobacteria provide insight into the lifestyles of these microorganisms in soils.</title>
        <authorList>
            <person name="Ward N.L."/>
            <person name="Challacombe J.F."/>
            <person name="Janssen P.H."/>
            <person name="Henrissat B."/>
            <person name="Coutinho P.M."/>
            <person name="Wu M."/>
            <person name="Xie G."/>
            <person name="Haft D.H."/>
            <person name="Sait M."/>
            <person name="Badger J."/>
            <person name="Barabote R.D."/>
            <person name="Bradley B."/>
            <person name="Brettin T.S."/>
            <person name="Brinkac L.M."/>
            <person name="Bruce D."/>
            <person name="Creasy T."/>
            <person name="Daugherty S.C."/>
            <person name="Davidsen T.M."/>
            <person name="DeBoy R.T."/>
            <person name="Detter J.C."/>
            <person name="Dodson R.J."/>
            <person name="Durkin A.S."/>
            <person name="Ganapathy A."/>
            <person name="Gwinn-Giglio M."/>
            <person name="Han C.S."/>
            <person name="Khouri H."/>
            <person name="Kiss H."/>
            <person name="Kothari S.P."/>
            <person name="Madupu R."/>
            <person name="Nelson K.E."/>
            <person name="Nelson W.C."/>
            <person name="Paulsen I."/>
            <person name="Penn K."/>
            <person name="Ren Q."/>
            <person name="Rosovitz M.J."/>
            <person name="Selengut J.D."/>
            <person name="Shrivastava S."/>
            <person name="Sullivan S.A."/>
            <person name="Tapia R."/>
            <person name="Thompson L.S."/>
            <person name="Watkins K.L."/>
            <person name="Yang Q."/>
            <person name="Yu C."/>
            <person name="Zafar N."/>
            <person name="Zhou L."/>
            <person name="Kuske C.R."/>
        </authorList>
    </citation>
    <scope>NUCLEOTIDE SEQUENCE [LARGE SCALE GENOMIC DNA]</scope>
    <source>
        <strain evidence="15 16">Ellin345</strain>
    </source>
</reference>
<evidence type="ECO:0000313" key="16">
    <source>
        <dbReference type="Proteomes" id="UP000002432"/>
    </source>
</evidence>
<evidence type="ECO:0000256" key="7">
    <source>
        <dbReference type="ARBA" id="ARBA00023136"/>
    </source>
</evidence>
<feature type="domain" description="TonB-dependent receptor plug" evidence="14">
    <location>
        <begin position="55"/>
        <end position="160"/>
    </location>
</feature>
<dbReference type="EnsemblBacteria" id="ABF41072">
    <property type="protein sequence ID" value="ABF41072"/>
    <property type="gene ID" value="Acid345_2071"/>
</dbReference>
<keyword evidence="5 12" id="KW-0732">Signal</keyword>
<dbReference type="EMBL" id="CP000360">
    <property type="protein sequence ID" value="ABF41072.1"/>
    <property type="molecule type" value="Genomic_DNA"/>
</dbReference>
<name>Q1IPX8_KORVE</name>
<comment type="similarity">
    <text evidence="10 11">Belongs to the TonB-dependent receptor family.</text>
</comment>
<evidence type="ECO:0000256" key="6">
    <source>
        <dbReference type="ARBA" id="ARBA00023077"/>
    </source>
</evidence>
<organism evidence="15 16">
    <name type="scientific">Koribacter versatilis (strain Ellin345)</name>
    <dbReference type="NCBI Taxonomy" id="204669"/>
    <lineage>
        <taxon>Bacteria</taxon>
        <taxon>Pseudomonadati</taxon>
        <taxon>Acidobacteriota</taxon>
        <taxon>Terriglobia</taxon>
        <taxon>Terriglobales</taxon>
        <taxon>Candidatus Korobacteraceae</taxon>
        <taxon>Candidatus Korobacter</taxon>
    </lineage>
</organism>
<dbReference type="InterPro" id="IPR039426">
    <property type="entry name" value="TonB-dep_rcpt-like"/>
</dbReference>
<dbReference type="Proteomes" id="UP000002432">
    <property type="component" value="Chromosome"/>
</dbReference>
<feature type="signal peptide" evidence="12">
    <location>
        <begin position="1"/>
        <end position="18"/>
    </location>
</feature>
<evidence type="ECO:0000256" key="1">
    <source>
        <dbReference type="ARBA" id="ARBA00004571"/>
    </source>
</evidence>
<dbReference type="GO" id="GO:0044718">
    <property type="term" value="P:siderophore transmembrane transport"/>
    <property type="evidence" value="ECO:0007669"/>
    <property type="project" value="TreeGrafter"/>
</dbReference>
<keyword evidence="3 10" id="KW-1134">Transmembrane beta strand</keyword>
<dbReference type="InterPro" id="IPR036942">
    <property type="entry name" value="Beta-barrel_TonB_sf"/>
</dbReference>
<keyword evidence="9 10" id="KW-0998">Cell outer membrane</keyword>
<dbReference type="KEGG" id="aba:Acid345_2071"/>
<dbReference type="Pfam" id="PF00593">
    <property type="entry name" value="TonB_dep_Rec_b-barrel"/>
    <property type="match status" value="1"/>
</dbReference>
<keyword evidence="2 10" id="KW-0813">Transport</keyword>
<evidence type="ECO:0000259" key="14">
    <source>
        <dbReference type="Pfam" id="PF07715"/>
    </source>
</evidence>
<dbReference type="AlphaFoldDB" id="Q1IPX8"/>
<proteinExistence type="inferred from homology"/>
<evidence type="ECO:0000256" key="4">
    <source>
        <dbReference type="ARBA" id="ARBA00022692"/>
    </source>
</evidence>
<dbReference type="GO" id="GO:0015344">
    <property type="term" value="F:siderophore uptake transmembrane transporter activity"/>
    <property type="evidence" value="ECO:0007669"/>
    <property type="project" value="TreeGrafter"/>
</dbReference>
<evidence type="ECO:0000256" key="5">
    <source>
        <dbReference type="ARBA" id="ARBA00022729"/>
    </source>
</evidence>
<dbReference type="eggNOG" id="COG4206">
    <property type="taxonomic scope" value="Bacteria"/>
</dbReference>
<dbReference type="GO" id="GO:0009279">
    <property type="term" value="C:cell outer membrane"/>
    <property type="evidence" value="ECO:0007669"/>
    <property type="project" value="UniProtKB-SubCell"/>
</dbReference>
<evidence type="ECO:0000256" key="12">
    <source>
        <dbReference type="SAM" id="SignalP"/>
    </source>
</evidence>
<sequence length="629" mass="69499">MRSSIVLLFLCISLGALAQQGPTPPQTAAGGPPPTQPQPDEVVVVTGTWEPMPLEDLQRSVQSVDVQAAPLLFSSTAQFLQLDPSVDVRQRAPGGDQADLSIRGSAFEQSLVLIDGLRVNDAQTGHHNLDLPIPLDTISRIEVLHGAGSTFYGADALGGAVNFITAPAATSELRLRAGFGNFGYNEQRAVASHATKNFSEQLIGDRSFSTGFIEDRDFRNAAVSSETHFHTALGDTMFLLATSDRPYGANQFYGPFDSWERTKAWFVAWTQDLGKQTAFDFGYRRHTDEFVLLREAPSVYENNHVTDSWQGALRRHDEIGKVTTISYGAEGYRDQIDSNNLGYHGRNRGAVYAAADFRMIKRFSLSVGAREESYNGTKGQFTPSVSAAYWFAPSFKVRGAVSRGFRIPTYTDLYYSDPANAGNPNLRPESAWSYEGGVDWNAGGKIALTATVFHRREHDGIDYVKCGSGFTFDINTGTCIASGVPNDVWHAYNIDSLNFTGFETLLRYRLTQRQEFTVGYTGIHGSQNAAPRVQSQYVFNYPVNNTYVGWQGSVWRGIIARTRLGVTQRYAHDPYALWDFSVAREEGRIRPYLQFTNLTSTTYQEVDGVAMPEFGVIGGVEIAVFGKKR</sequence>
<feature type="chain" id="PRO_5004191060" evidence="12">
    <location>
        <begin position="19"/>
        <end position="629"/>
    </location>
</feature>
<keyword evidence="7 10" id="KW-0472">Membrane</keyword>
<protein>
    <submittedName>
        <fullName evidence="15">TonB-dependent receptor</fullName>
    </submittedName>
</protein>
<dbReference type="InterPro" id="IPR012910">
    <property type="entry name" value="Plug_dom"/>
</dbReference>
<evidence type="ECO:0000256" key="2">
    <source>
        <dbReference type="ARBA" id="ARBA00022448"/>
    </source>
</evidence>
<dbReference type="Pfam" id="PF07715">
    <property type="entry name" value="Plug"/>
    <property type="match status" value="1"/>
</dbReference>
<evidence type="ECO:0000256" key="9">
    <source>
        <dbReference type="ARBA" id="ARBA00023237"/>
    </source>
</evidence>
<dbReference type="SUPFAM" id="SSF56935">
    <property type="entry name" value="Porins"/>
    <property type="match status" value="1"/>
</dbReference>
<dbReference type="HOGENOM" id="CLU_008287_18_5_0"/>
<evidence type="ECO:0000256" key="11">
    <source>
        <dbReference type="RuleBase" id="RU003357"/>
    </source>
</evidence>
<evidence type="ECO:0000256" key="8">
    <source>
        <dbReference type="ARBA" id="ARBA00023170"/>
    </source>
</evidence>
<evidence type="ECO:0000259" key="13">
    <source>
        <dbReference type="Pfam" id="PF00593"/>
    </source>
</evidence>
<evidence type="ECO:0000313" key="15">
    <source>
        <dbReference type="EMBL" id="ABF41072.1"/>
    </source>
</evidence>
<dbReference type="STRING" id="204669.Acid345_2071"/>
<evidence type="ECO:0000256" key="3">
    <source>
        <dbReference type="ARBA" id="ARBA00022452"/>
    </source>
</evidence>
<keyword evidence="8 15" id="KW-0675">Receptor</keyword>
<dbReference type="Gene3D" id="2.40.170.20">
    <property type="entry name" value="TonB-dependent receptor, beta-barrel domain"/>
    <property type="match status" value="1"/>
</dbReference>
<dbReference type="OrthoDB" id="337377at2"/>
<keyword evidence="4 10" id="KW-0812">Transmembrane</keyword>
<accession>Q1IPX8</accession>
<dbReference type="InterPro" id="IPR037066">
    <property type="entry name" value="Plug_dom_sf"/>
</dbReference>
<dbReference type="PANTHER" id="PTHR30069:SF29">
    <property type="entry name" value="HEMOGLOBIN AND HEMOGLOBIN-HAPTOGLOBIN-BINDING PROTEIN 1-RELATED"/>
    <property type="match status" value="1"/>
</dbReference>
<dbReference type="PANTHER" id="PTHR30069">
    <property type="entry name" value="TONB-DEPENDENT OUTER MEMBRANE RECEPTOR"/>
    <property type="match status" value="1"/>
</dbReference>
<evidence type="ECO:0000256" key="10">
    <source>
        <dbReference type="PROSITE-ProRule" id="PRU01360"/>
    </source>
</evidence>
<dbReference type="PROSITE" id="PS52016">
    <property type="entry name" value="TONB_DEPENDENT_REC_3"/>
    <property type="match status" value="1"/>
</dbReference>
<dbReference type="Gene3D" id="2.170.130.10">
    <property type="entry name" value="TonB-dependent receptor, plug domain"/>
    <property type="match status" value="1"/>
</dbReference>